<evidence type="ECO:0000313" key="6">
    <source>
        <dbReference type="Proteomes" id="UP000293296"/>
    </source>
</evidence>
<feature type="transmembrane region" description="Helical" evidence="3">
    <location>
        <begin position="16"/>
        <end position="37"/>
    </location>
</feature>
<keyword evidence="3" id="KW-1133">Transmembrane helix</keyword>
<feature type="transmembrane region" description="Helical" evidence="3">
    <location>
        <begin position="163"/>
        <end position="183"/>
    </location>
</feature>
<dbReference type="EMBL" id="CP026538">
    <property type="protein sequence ID" value="QAZ68801.1"/>
    <property type="molecule type" value="Genomic_DNA"/>
</dbReference>
<name>A0A4P6HNJ4_9BACT</name>
<dbReference type="GO" id="GO:1902201">
    <property type="term" value="P:negative regulation of bacterial-type flagellum-dependent cell motility"/>
    <property type="evidence" value="ECO:0007669"/>
    <property type="project" value="TreeGrafter"/>
</dbReference>
<comment type="catalytic activity">
    <reaction evidence="2">
        <text>2 GTP = 3',3'-c-di-GMP + 2 diphosphate</text>
        <dbReference type="Rhea" id="RHEA:24898"/>
        <dbReference type="ChEBI" id="CHEBI:33019"/>
        <dbReference type="ChEBI" id="CHEBI:37565"/>
        <dbReference type="ChEBI" id="CHEBI:58805"/>
        <dbReference type="EC" id="2.7.7.65"/>
    </reaction>
</comment>
<dbReference type="CDD" id="cd01949">
    <property type="entry name" value="GGDEF"/>
    <property type="match status" value="1"/>
</dbReference>
<dbReference type="NCBIfam" id="TIGR00254">
    <property type="entry name" value="GGDEF"/>
    <property type="match status" value="1"/>
</dbReference>
<dbReference type="InterPro" id="IPR029787">
    <property type="entry name" value="Nucleotide_cyclase"/>
</dbReference>
<keyword evidence="6" id="KW-1185">Reference proteome</keyword>
<dbReference type="Proteomes" id="UP000293296">
    <property type="component" value="Chromosome"/>
</dbReference>
<dbReference type="SUPFAM" id="SSF55073">
    <property type="entry name" value="Nucleotide cyclase"/>
    <property type="match status" value="1"/>
</dbReference>
<feature type="domain" description="GGDEF" evidence="4">
    <location>
        <begin position="268"/>
        <end position="394"/>
    </location>
</feature>
<dbReference type="OrthoDB" id="9813903at2"/>
<proteinExistence type="predicted"/>
<feature type="transmembrane region" description="Helical" evidence="3">
    <location>
        <begin position="195"/>
        <end position="218"/>
    </location>
</feature>
<dbReference type="InterPro" id="IPR050469">
    <property type="entry name" value="Diguanylate_Cyclase"/>
</dbReference>
<dbReference type="GO" id="GO:0005886">
    <property type="term" value="C:plasma membrane"/>
    <property type="evidence" value="ECO:0007669"/>
    <property type="project" value="TreeGrafter"/>
</dbReference>
<evidence type="ECO:0000256" key="1">
    <source>
        <dbReference type="ARBA" id="ARBA00012528"/>
    </source>
</evidence>
<evidence type="ECO:0000256" key="3">
    <source>
        <dbReference type="SAM" id="Phobius"/>
    </source>
</evidence>
<dbReference type="InterPro" id="IPR000160">
    <property type="entry name" value="GGDEF_dom"/>
</dbReference>
<dbReference type="FunFam" id="3.30.70.270:FF:000001">
    <property type="entry name" value="Diguanylate cyclase domain protein"/>
    <property type="match status" value="1"/>
</dbReference>
<feature type="transmembrane region" description="Helical" evidence="3">
    <location>
        <begin position="133"/>
        <end position="151"/>
    </location>
</feature>
<dbReference type="RefSeq" id="WP_129354595.1">
    <property type="nucleotide sequence ID" value="NZ_CP026538.1"/>
</dbReference>
<dbReference type="KEGG" id="dcb:C3Y92_16785"/>
<keyword evidence="3" id="KW-0812">Transmembrane</keyword>
<keyword evidence="3" id="KW-0472">Membrane</keyword>
<reference evidence="5 6" key="1">
    <citation type="submission" date="2018-02" db="EMBL/GenBank/DDBJ databases">
        <title>Genome sequence of Desulfovibrio carbinolicus DSM 3852.</title>
        <authorList>
            <person name="Wilbanks E."/>
            <person name="Skennerton C.T."/>
            <person name="Orphan V.J."/>
        </authorList>
    </citation>
    <scope>NUCLEOTIDE SEQUENCE [LARGE SCALE GENOMIC DNA]</scope>
    <source>
        <strain evidence="5 6">DSM 3852</strain>
    </source>
</reference>
<organism evidence="5 6">
    <name type="scientific">Solidesulfovibrio carbinolicus</name>
    <dbReference type="NCBI Taxonomy" id="296842"/>
    <lineage>
        <taxon>Bacteria</taxon>
        <taxon>Pseudomonadati</taxon>
        <taxon>Thermodesulfobacteriota</taxon>
        <taxon>Desulfovibrionia</taxon>
        <taxon>Desulfovibrionales</taxon>
        <taxon>Desulfovibrionaceae</taxon>
        <taxon>Solidesulfovibrio</taxon>
    </lineage>
</organism>
<sequence>MEQIVEALAALDAKTMILMAAVLYFSLTMVMFYTYFFRKTYPGFASLVLGQLFWSLGVYLVFYRVLGDHLSLALSNGLLYLQAVCWYHGIAMYGGITPSRPRFLTNVALAVLAELAILYYVYVDFNTCRRVVIFSAFSALLYSRIALEPYLVRRWKTYSMQGIYSAIFFSVAVAFAVRAFQAVNATDCQVGGPDAIVKLLLLASMWIFAFLTFCVLSMTSSRVEAELREARDALRQQAQTDALTGLSNRRHFLEQAQAVLEDLEAQGGRASLIMLDLDHFKRINDVHGHQAGDLALREAARHLRATLREGDVIGRLGGEEFGVLLPGLNAGEALAVARQLRRAVAASRPGGLRVTASFGLADGTLRLDSLLAKADEYLYAAKEAGRDRIAWSGGLVADNESGEALA</sequence>
<dbReference type="Gene3D" id="3.30.70.270">
    <property type="match status" value="1"/>
</dbReference>
<dbReference type="PANTHER" id="PTHR45138:SF9">
    <property type="entry name" value="DIGUANYLATE CYCLASE DGCM-RELATED"/>
    <property type="match status" value="1"/>
</dbReference>
<dbReference type="EC" id="2.7.7.65" evidence="1"/>
<feature type="transmembrane region" description="Helical" evidence="3">
    <location>
        <begin position="103"/>
        <end position="121"/>
    </location>
</feature>
<dbReference type="PROSITE" id="PS50887">
    <property type="entry name" value="GGDEF"/>
    <property type="match status" value="1"/>
</dbReference>
<dbReference type="GO" id="GO:0043709">
    <property type="term" value="P:cell adhesion involved in single-species biofilm formation"/>
    <property type="evidence" value="ECO:0007669"/>
    <property type="project" value="TreeGrafter"/>
</dbReference>
<dbReference type="PANTHER" id="PTHR45138">
    <property type="entry name" value="REGULATORY COMPONENTS OF SENSORY TRANSDUCTION SYSTEM"/>
    <property type="match status" value="1"/>
</dbReference>
<dbReference type="GO" id="GO:0052621">
    <property type="term" value="F:diguanylate cyclase activity"/>
    <property type="evidence" value="ECO:0007669"/>
    <property type="project" value="UniProtKB-EC"/>
</dbReference>
<dbReference type="AlphaFoldDB" id="A0A4P6HNJ4"/>
<protein>
    <recommendedName>
        <fullName evidence="1">diguanylate cyclase</fullName>
        <ecNumber evidence="1">2.7.7.65</ecNumber>
    </recommendedName>
</protein>
<evidence type="ECO:0000313" key="5">
    <source>
        <dbReference type="EMBL" id="QAZ68801.1"/>
    </source>
</evidence>
<dbReference type="Pfam" id="PF00990">
    <property type="entry name" value="GGDEF"/>
    <property type="match status" value="1"/>
</dbReference>
<accession>A0A4P6HNJ4</accession>
<feature type="transmembrane region" description="Helical" evidence="3">
    <location>
        <begin position="44"/>
        <end position="66"/>
    </location>
</feature>
<gene>
    <name evidence="5" type="ORF">C3Y92_16785</name>
</gene>
<evidence type="ECO:0000256" key="2">
    <source>
        <dbReference type="ARBA" id="ARBA00034247"/>
    </source>
</evidence>
<dbReference type="SMART" id="SM00267">
    <property type="entry name" value="GGDEF"/>
    <property type="match status" value="1"/>
</dbReference>
<dbReference type="InterPro" id="IPR043128">
    <property type="entry name" value="Rev_trsase/Diguanyl_cyclase"/>
</dbReference>
<evidence type="ECO:0000259" key="4">
    <source>
        <dbReference type="PROSITE" id="PS50887"/>
    </source>
</evidence>